<dbReference type="EMBL" id="LJXT01000093">
    <property type="protein sequence ID" value="KPQ13344.1"/>
    <property type="molecule type" value="Genomic_DNA"/>
</dbReference>
<evidence type="ECO:0000313" key="2">
    <source>
        <dbReference type="Proteomes" id="UP000050421"/>
    </source>
</evidence>
<protein>
    <recommendedName>
        <fullName evidence="3">Lipoprotein</fullName>
    </recommendedName>
</protein>
<dbReference type="PATRIC" id="fig|1305737.6.peg.3372"/>
<comment type="caution">
    <text evidence="1">The sequence shown here is derived from an EMBL/GenBank/DDBJ whole genome shotgun (WGS) entry which is preliminary data.</text>
</comment>
<dbReference type="OrthoDB" id="821912at2"/>
<name>A0A0P7XZM7_9BACT</name>
<evidence type="ECO:0000313" key="1">
    <source>
        <dbReference type="EMBL" id="KPQ13344.1"/>
    </source>
</evidence>
<evidence type="ECO:0008006" key="3">
    <source>
        <dbReference type="Google" id="ProtNLM"/>
    </source>
</evidence>
<dbReference type="Proteomes" id="UP000050421">
    <property type="component" value="Unassembled WGS sequence"/>
</dbReference>
<proteinExistence type="predicted"/>
<accession>A0A0P7XZM7</accession>
<sequence length="206" mass="23747">MKRYFLRAFLIFSAVWLGFACQRTERFMDRIEPPVKVINEPQSRRDSGGNLTVTEGIPLGEKIPISKEVLKTWVPETVGDFYRIQLLSGHREDSGIVSVLAEYQHDELKDWGIKVEIMDGAGQNGSILIQAAQDRLKLDIEENKSGVQTRIYLRDGLRVRESENRKQQFAEIEFVDQNRYLFQIKGFGLSLSQLWEFSSMASFKQP</sequence>
<dbReference type="PROSITE" id="PS51257">
    <property type="entry name" value="PROKAR_LIPOPROTEIN"/>
    <property type="match status" value="1"/>
</dbReference>
<dbReference type="STRING" id="1305737.GCA_000526355_01200"/>
<reference evidence="1 2" key="1">
    <citation type="submission" date="2015-09" db="EMBL/GenBank/DDBJ databases">
        <title>Identification and resolution of microdiversity through metagenomic sequencing of parallel consortia.</title>
        <authorList>
            <person name="Nelson W.C."/>
            <person name="Romine M.F."/>
            <person name="Lindemann S.R."/>
        </authorList>
    </citation>
    <scope>NUCLEOTIDE SEQUENCE [LARGE SCALE GENOMIC DNA]</scope>
    <source>
        <strain evidence="1">HL-49</strain>
    </source>
</reference>
<organism evidence="1 2">
    <name type="scientific">Algoriphagus marincola HL-49</name>
    <dbReference type="NCBI Taxonomy" id="1305737"/>
    <lineage>
        <taxon>Bacteria</taxon>
        <taxon>Pseudomonadati</taxon>
        <taxon>Bacteroidota</taxon>
        <taxon>Cytophagia</taxon>
        <taxon>Cytophagales</taxon>
        <taxon>Cyclobacteriaceae</taxon>
        <taxon>Algoriphagus</taxon>
    </lineage>
</organism>
<dbReference type="AlphaFoldDB" id="A0A0P7XZM7"/>
<gene>
    <name evidence="1" type="ORF">HLUCCX10_13275</name>
</gene>